<dbReference type="SUPFAM" id="SSF56349">
    <property type="entry name" value="DNA breaking-rejoining enzymes"/>
    <property type="match status" value="1"/>
</dbReference>
<proteinExistence type="predicted"/>
<evidence type="ECO:0000256" key="2">
    <source>
        <dbReference type="ARBA" id="ARBA00023172"/>
    </source>
</evidence>
<feature type="domain" description="Tyr recombinase" evidence="3">
    <location>
        <begin position="234"/>
        <end position="421"/>
    </location>
</feature>
<keyword evidence="5" id="KW-1185">Reference proteome</keyword>
<dbReference type="PROSITE" id="PS51898">
    <property type="entry name" value="TYR_RECOMBINASE"/>
    <property type="match status" value="1"/>
</dbReference>
<dbReference type="EMBL" id="LVYD01000065">
    <property type="protein sequence ID" value="OQP60138.1"/>
    <property type="molecule type" value="Genomic_DNA"/>
</dbReference>
<dbReference type="RefSeq" id="WP_081153455.1">
    <property type="nucleotide sequence ID" value="NZ_LVYD01000065.1"/>
</dbReference>
<evidence type="ECO:0000256" key="1">
    <source>
        <dbReference type="ARBA" id="ARBA00023125"/>
    </source>
</evidence>
<comment type="caution">
    <text evidence="4">The sequence shown here is derived from an EMBL/GenBank/DDBJ whole genome shotgun (WGS) entry which is preliminary data.</text>
</comment>
<protein>
    <recommendedName>
        <fullName evidence="3">Tyr recombinase domain-containing protein</fullName>
    </recommendedName>
</protein>
<dbReference type="Proteomes" id="UP000192796">
    <property type="component" value="Unassembled WGS sequence"/>
</dbReference>
<gene>
    <name evidence="4" type="ORF">A3860_34220</name>
</gene>
<reference evidence="4 5" key="1">
    <citation type="submission" date="2016-03" db="EMBL/GenBank/DDBJ databases">
        <title>Niastella vici sp. nov., isolated from farmland soil.</title>
        <authorList>
            <person name="Chen L."/>
            <person name="Wang D."/>
            <person name="Yang S."/>
            <person name="Wang G."/>
        </authorList>
    </citation>
    <scope>NUCLEOTIDE SEQUENCE [LARGE SCALE GENOMIC DNA]</scope>
    <source>
        <strain evidence="4 5">DJ57</strain>
    </source>
</reference>
<dbReference type="Pfam" id="PF00589">
    <property type="entry name" value="Phage_integrase"/>
    <property type="match status" value="1"/>
</dbReference>
<dbReference type="GO" id="GO:0006310">
    <property type="term" value="P:DNA recombination"/>
    <property type="evidence" value="ECO:0007669"/>
    <property type="project" value="UniProtKB-KW"/>
</dbReference>
<dbReference type="GO" id="GO:0015074">
    <property type="term" value="P:DNA integration"/>
    <property type="evidence" value="ECO:0007669"/>
    <property type="project" value="InterPro"/>
</dbReference>
<evidence type="ECO:0000313" key="4">
    <source>
        <dbReference type="EMBL" id="OQP60138.1"/>
    </source>
</evidence>
<dbReference type="Gene3D" id="1.10.150.130">
    <property type="match status" value="1"/>
</dbReference>
<evidence type="ECO:0000259" key="3">
    <source>
        <dbReference type="PROSITE" id="PS51898"/>
    </source>
</evidence>
<dbReference type="InterPro" id="IPR013762">
    <property type="entry name" value="Integrase-like_cat_sf"/>
</dbReference>
<dbReference type="STRING" id="1703345.A3860_34220"/>
<dbReference type="AlphaFoldDB" id="A0A1V9FP79"/>
<name>A0A1V9FP79_9BACT</name>
<keyword evidence="2" id="KW-0233">DNA recombination</keyword>
<dbReference type="Gene3D" id="1.10.443.10">
    <property type="entry name" value="Intergrase catalytic core"/>
    <property type="match status" value="1"/>
</dbReference>
<dbReference type="OrthoDB" id="1493636at2"/>
<keyword evidence="1" id="KW-0238">DNA-binding</keyword>
<dbReference type="InterPro" id="IPR025269">
    <property type="entry name" value="SAM-like_dom"/>
</dbReference>
<organism evidence="4 5">
    <name type="scientific">Niastella vici</name>
    <dbReference type="NCBI Taxonomy" id="1703345"/>
    <lineage>
        <taxon>Bacteria</taxon>
        <taxon>Pseudomonadati</taxon>
        <taxon>Bacteroidota</taxon>
        <taxon>Chitinophagia</taxon>
        <taxon>Chitinophagales</taxon>
        <taxon>Chitinophagaceae</taxon>
        <taxon>Niastella</taxon>
    </lineage>
</organism>
<sequence length="430" mass="50364">MRQPIKLIIKKGNVHKDETSPIFVQYCYSTQKRVLLSTDINIPAKYWNKKTCSILTSLPTQYGDPKRLEADLRAKLRRAEQIVDYAFQDANTNPIRFLKRYFKEGDDQYLHHVDYDNNIKDVFYQMDLYIESKTGLVKDATLSTLRQMKRHVQAFQRYKKKKFTFDSFGLDFYQKFVKYLTYDIPVLRRNKPTKGLRINTIGKTIKHFKSFLKDRMARKIIPYTDLSFFKYMEEEVDAVYLDWNELSTIYHLDLSRKPYLIKYRDLLVLACLTGFRFGDFTNLNASILRNGLLHVCQEKTGGTVIAPLHADAQKILIDQYNLKLPRVSEANFNFYIKEVVRLAGITQPVSITHKKGNTVEEEIRPKFAWVSSHIGRRSFCTNEYLAGTPADLIMTVSGHKSEKAFRRYIKADQLQKATLIKKLWDNRPGL</sequence>
<accession>A0A1V9FP79</accession>
<evidence type="ECO:0000313" key="5">
    <source>
        <dbReference type="Proteomes" id="UP000192796"/>
    </source>
</evidence>
<dbReference type="InterPro" id="IPR002104">
    <property type="entry name" value="Integrase_catalytic"/>
</dbReference>
<dbReference type="InterPro" id="IPR010998">
    <property type="entry name" value="Integrase_recombinase_N"/>
</dbReference>
<dbReference type="GO" id="GO:0003677">
    <property type="term" value="F:DNA binding"/>
    <property type="evidence" value="ECO:0007669"/>
    <property type="project" value="UniProtKB-KW"/>
</dbReference>
<dbReference type="Pfam" id="PF13102">
    <property type="entry name" value="Phage_int_SAM_5"/>
    <property type="match status" value="1"/>
</dbReference>
<dbReference type="InterPro" id="IPR011010">
    <property type="entry name" value="DNA_brk_join_enz"/>
</dbReference>